<sequence>MLWNEVRNIYPDKFVLLTSLKEHVDKNKKYIDDVAVVKVLEDDEASQILVKCKGNTFVYHTSKEKLEMDIVQMPILRGISR</sequence>
<accession>A0A6B4JQ92</accession>
<comment type="caution">
    <text evidence="1">The sequence shown here is derived from an EMBL/GenBank/DDBJ whole genome shotgun (WGS) entry which is preliminary data.</text>
</comment>
<name>A0A6B4JQ92_CLOBO</name>
<dbReference type="Proteomes" id="UP000486903">
    <property type="component" value="Unassembled WGS sequence"/>
</dbReference>
<dbReference type="RefSeq" id="WP_003374573.1">
    <property type="nucleotide sequence ID" value="NZ_JACBBA010000004.1"/>
</dbReference>
<proteinExistence type="predicted"/>
<reference evidence="1 2" key="1">
    <citation type="submission" date="2019-04" db="EMBL/GenBank/DDBJ databases">
        <title>Genome sequencing of Clostridium botulinum Groups I-IV and Clostridium butyricum.</title>
        <authorList>
            <person name="Brunt J."/>
            <person name="Van Vliet A.H.M."/>
            <person name="Stringer S.C."/>
            <person name="Carter A.T."/>
            <person name="Peck M.W."/>
        </authorList>
    </citation>
    <scope>NUCLEOTIDE SEQUENCE [LARGE SCALE GENOMIC DNA]</scope>
    <source>
        <strain evidence="1 2">BL81</strain>
    </source>
</reference>
<protein>
    <submittedName>
        <fullName evidence="1">Uncharacterized protein</fullName>
    </submittedName>
</protein>
<evidence type="ECO:0000313" key="1">
    <source>
        <dbReference type="EMBL" id="NFV26867.1"/>
    </source>
</evidence>
<dbReference type="AlphaFoldDB" id="A0A6B4JQ92"/>
<organism evidence="1 2">
    <name type="scientific">Clostridium botulinum</name>
    <dbReference type="NCBI Taxonomy" id="1491"/>
    <lineage>
        <taxon>Bacteria</taxon>
        <taxon>Bacillati</taxon>
        <taxon>Bacillota</taxon>
        <taxon>Clostridia</taxon>
        <taxon>Eubacteriales</taxon>
        <taxon>Clostridiaceae</taxon>
        <taxon>Clostridium</taxon>
    </lineage>
</organism>
<evidence type="ECO:0000313" key="2">
    <source>
        <dbReference type="Proteomes" id="UP000486903"/>
    </source>
</evidence>
<gene>
    <name evidence="1" type="ORF">FDG31_11925</name>
</gene>
<dbReference type="EMBL" id="SXFB01000008">
    <property type="protein sequence ID" value="NFV26867.1"/>
    <property type="molecule type" value="Genomic_DNA"/>
</dbReference>